<keyword evidence="2" id="KW-0812">Transmembrane</keyword>
<gene>
    <name evidence="3" type="ORF">A2538_03120</name>
</gene>
<proteinExistence type="predicted"/>
<feature type="region of interest" description="Disordered" evidence="1">
    <location>
        <begin position="1"/>
        <end position="21"/>
    </location>
</feature>
<protein>
    <submittedName>
        <fullName evidence="3">Uncharacterized protein</fullName>
    </submittedName>
</protein>
<keyword evidence="2" id="KW-0472">Membrane</keyword>
<dbReference type="AlphaFoldDB" id="A0A1F6PD08"/>
<evidence type="ECO:0000256" key="1">
    <source>
        <dbReference type="SAM" id="MobiDB-lite"/>
    </source>
</evidence>
<dbReference type="Proteomes" id="UP000178254">
    <property type="component" value="Unassembled WGS sequence"/>
</dbReference>
<comment type="caution">
    <text evidence="3">The sequence shown here is derived from an EMBL/GenBank/DDBJ whole genome shotgun (WGS) entry which is preliminary data.</text>
</comment>
<evidence type="ECO:0000313" key="3">
    <source>
        <dbReference type="EMBL" id="OGH93834.1"/>
    </source>
</evidence>
<feature type="transmembrane region" description="Helical" evidence="2">
    <location>
        <begin position="68"/>
        <end position="92"/>
    </location>
</feature>
<dbReference type="EMBL" id="MFRE01000019">
    <property type="protein sequence ID" value="OGH93834.1"/>
    <property type="molecule type" value="Genomic_DNA"/>
</dbReference>
<keyword evidence="2" id="KW-1133">Transmembrane helix</keyword>
<name>A0A1F6PD08_9BACT</name>
<reference evidence="3 4" key="1">
    <citation type="journal article" date="2016" name="Nat. Commun.">
        <title>Thousands of microbial genomes shed light on interconnected biogeochemical processes in an aquifer system.</title>
        <authorList>
            <person name="Anantharaman K."/>
            <person name="Brown C.T."/>
            <person name="Hug L.A."/>
            <person name="Sharon I."/>
            <person name="Castelle C.J."/>
            <person name="Probst A.J."/>
            <person name="Thomas B.C."/>
            <person name="Singh A."/>
            <person name="Wilkins M.J."/>
            <person name="Karaoz U."/>
            <person name="Brodie E.L."/>
            <person name="Williams K.H."/>
            <person name="Hubbard S.S."/>
            <person name="Banfield J.F."/>
        </authorList>
    </citation>
    <scope>NUCLEOTIDE SEQUENCE [LARGE SCALE GENOMIC DNA]</scope>
</reference>
<sequence>MFRHKAESSSVSKEAQKDKTPVECAAPAPLLSGKVDIERQDLRELLEKNLKWSQIIYEQNRKINHKMIWLAVAGWLRFLIIAVPIVLALWYLPPFISRIQTSVQDITGNVITGKPNYSLEQLMQLLPLGDAEKAQLKAILK</sequence>
<accession>A0A1F6PD08</accession>
<evidence type="ECO:0000256" key="2">
    <source>
        <dbReference type="SAM" id="Phobius"/>
    </source>
</evidence>
<organism evidence="3 4">
    <name type="scientific">Candidatus Magasanikbacteria bacterium RIFOXYD2_FULL_41_14</name>
    <dbReference type="NCBI Taxonomy" id="1798709"/>
    <lineage>
        <taxon>Bacteria</taxon>
        <taxon>Candidatus Magasanikiibacteriota</taxon>
    </lineage>
</organism>
<dbReference type="STRING" id="1798709.A2538_03120"/>
<evidence type="ECO:0000313" key="4">
    <source>
        <dbReference type="Proteomes" id="UP000178254"/>
    </source>
</evidence>